<organism evidence="1">
    <name type="scientific">marine metagenome</name>
    <dbReference type="NCBI Taxonomy" id="408172"/>
    <lineage>
        <taxon>unclassified sequences</taxon>
        <taxon>metagenomes</taxon>
        <taxon>ecological metagenomes</taxon>
    </lineage>
</organism>
<feature type="non-terminal residue" evidence="1">
    <location>
        <position position="28"/>
    </location>
</feature>
<reference evidence="1" key="1">
    <citation type="submission" date="2018-05" db="EMBL/GenBank/DDBJ databases">
        <authorList>
            <person name="Lanie J.A."/>
            <person name="Ng W.-L."/>
            <person name="Kazmierczak K.M."/>
            <person name="Andrzejewski T.M."/>
            <person name="Davidsen T.M."/>
            <person name="Wayne K.J."/>
            <person name="Tettelin H."/>
            <person name="Glass J.I."/>
            <person name="Rusch D."/>
            <person name="Podicherti R."/>
            <person name="Tsui H.-C.T."/>
            <person name="Winkler M.E."/>
        </authorList>
    </citation>
    <scope>NUCLEOTIDE SEQUENCE</scope>
</reference>
<sequence length="28" mass="3209">MTSMTAPKVGVHQYLGLIIDYNRDKDLE</sequence>
<proteinExistence type="predicted"/>
<protein>
    <submittedName>
        <fullName evidence="1">Uncharacterized protein</fullName>
    </submittedName>
</protein>
<gene>
    <name evidence="1" type="ORF">METZ01_LOCUS366449</name>
</gene>
<evidence type="ECO:0000313" key="1">
    <source>
        <dbReference type="EMBL" id="SVD13595.1"/>
    </source>
</evidence>
<dbReference type="EMBL" id="UINC01131721">
    <property type="protein sequence ID" value="SVD13595.1"/>
    <property type="molecule type" value="Genomic_DNA"/>
</dbReference>
<dbReference type="AlphaFoldDB" id="A0A382SVW1"/>
<accession>A0A382SVW1</accession>
<name>A0A382SVW1_9ZZZZ</name>